<dbReference type="AlphaFoldDB" id="A0A8T2RE82"/>
<evidence type="ECO:0000256" key="1">
    <source>
        <dbReference type="SAM" id="SignalP"/>
    </source>
</evidence>
<comment type="caution">
    <text evidence="2">The sequence shown here is derived from an EMBL/GenBank/DDBJ whole genome shotgun (WGS) entry which is preliminary data.</text>
</comment>
<feature type="signal peptide" evidence="1">
    <location>
        <begin position="1"/>
        <end position="25"/>
    </location>
</feature>
<reference evidence="2" key="1">
    <citation type="submission" date="2021-08" db="EMBL/GenBank/DDBJ databases">
        <title>WGS assembly of Ceratopteris richardii.</title>
        <authorList>
            <person name="Marchant D.B."/>
            <person name="Chen G."/>
            <person name="Jenkins J."/>
            <person name="Shu S."/>
            <person name="Leebens-Mack J."/>
            <person name="Grimwood J."/>
            <person name="Schmutz J."/>
            <person name="Soltis P."/>
            <person name="Soltis D."/>
            <person name="Chen Z.-H."/>
        </authorList>
    </citation>
    <scope>NUCLEOTIDE SEQUENCE</scope>
    <source>
        <strain evidence="2">Whitten #5841</strain>
        <tissue evidence="2">Leaf</tissue>
    </source>
</reference>
<accession>A0A8T2RE82</accession>
<proteinExistence type="predicted"/>
<organism evidence="2 3">
    <name type="scientific">Ceratopteris richardii</name>
    <name type="common">Triangle waterfern</name>
    <dbReference type="NCBI Taxonomy" id="49495"/>
    <lineage>
        <taxon>Eukaryota</taxon>
        <taxon>Viridiplantae</taxon>
        <taxon>Streptophyta</taxon>
        <taxon>Embryophyta</taxon>
        <taxon>Tracheophyta</taxon>
        <taxon>Polypodiopsida</taxon>
        <taxon>Polypodiidae</taxon>
        <taxon>Polypodiales</taxon>
        <taxon>Pteridineae</taxon>
        <taxon>Pteridaceae</taxon>
        <taxon>Parkerioideae</taxon>
        <taxon>Ceratopteris</taxon>
    </lineage>
</organism>
<sequence length="50" mass="5805">MLRRKLLMGLTSLELLLFCCLHAEALKYENSPDRWELNQALCPTAFNAYC</sequence>
<name>A0A8T2RE82_CERRI</name>
<protein>
    <submittedName>
        <fullName evidence="2">Uncharacterized protein</fullName>
    </submittedName>
</protein>
<keyword evidence="1" id="KW-0732">Signal</keyword>
<dbReference type="Proteomes" id="UP000825935">
    <property type="component" value="Chromosome 28"/>
</dbReference>
<keyword evidence="3" id="KW-1185">Reference proteome</keyword>
<dbReference type="EMBL" id="CM035433">
    <property type="protein sequence ID" value="KAH7294171.1"/>
    <property type="molecule type" value="Genomic_DNA"/>
</dbReference>
<gene>
    <name evidence="2" type="ORF">KP509_28G059300</name>
</gene>
<feature type="chain" id="PRO_5035942283" evidence="1">
    <location>
        <begin position="26"/>
        <end position="50"/>
    </location>
</feature>
<evidence type="ECO:0000313" key="3">
    <source>
        <dbReference type="Proteomes" id="UP000825935"/>
    </source>
</evidence>
<evidence type="ECO:0000313" key="2">
    <source>
        <dbReference type="EMBL" id="KAH7294171.1"/>
    </source>
</evidence>